<gene>
    <name evidence="7" type="ORF">AXG93_3228s1030</name>
</gene>
<evidence type="ECO:0000256" key="5">
    <source>
        <dbReference type="SAM" id="MobiDB-lite"/>
    </source>
</evidence>
<evidence type="ECO:0000313" key="8">
    <source>
        <dbReference type="Proteomes" id="UP000077202"/>
    </source>
</evidence>
<feature type="compositionally biased region" description="Basic residues" evidence="5">
    <location>
        <begin position="75"/>
        <end position="86"/>
    </location>
</feature>
<sequence length="235" mass="26030">MSSTAVATPLPATRGVSERTGLAEAPKDSRRSERSAGKGRRRRAAAEQRRIEQQRWGQYLDDEEDPVVVPTPGGNRRRMRRSTRRNSARDDLEDYLAGNLDSDFSNTPSHGNDATELDVALALSLSLSESAASGSNMGVTVLPDMSYETLVMLENVKCVVSAEVVESLRVCAYSEKERPDHEQAEEVCAICQCDYEDADLLIKLPCTHKFHHGCGSEWLLNYSKLCPVCKHDVTE</sequence>
<dbReference type="PANTHER" id="PTHR45931:SF3">
    <property type="entry name" value="RING ZINC FINGER-CONTAINING PROTEIN"/>
    <property type="match status" value="1"/>
</dbReference>
<keyword evidence="1" id="KW-0479">Metal-binding</keyword>
<dbReference type="InterPro" id="IPR001841">
    <property type="entry name" value="Znf_RING"/>
</dbReference>
<evidence type="ECO:0000313" key="7">
    <source>
        <dbReference type="EMBL" id="OAE32586.1"/>
    </source>
</evidence>
<evidence type="ECO:0000256" key="3">
    <source>
        <dbReference type="ARBA" id="ARBA00022833"/>
    </source>
</evidence>
<feature type="region of interest" description="Disordered" evidence="5">
    <location>
        <begin position="1"/>
        <end position="91"/>
    </location>
</feature>
<comment type="caution">
    <text evidence="7">The sequence shown here is derived from an EMBL/GenBank/DDBJ whole genome shotgun (WGS) entry which is preliminary data.</text>
</comment>
<proteinExistence type="predicted"/>
<keyword evidence="8" id="KW-1185">Reference proteome</keyword>
<dbReference type="InterPro" id="IPR013083">
    <property type="entry name" value="Znf_RING/FYVE/PHD"/>
</dbReference>
<feature type="compositionally biased region" description="Basic and acidic residues" evidence="5">
    <location>
        <begin position="25"/>
        <end position="36"/>
    </location>
</feature>
<evidence type="ECO:0000256" key="2">
    <source>
        <dbReference type="ARBA" id="ARBA00022771"/>
    </source>
</evidence>
<dbReference type="PANTHER" id="PTHR45931">
    <property type="entry name" value="SI:CH211-59O9.10"/>
    <property type="match status" value="1"/>
</dbReference>
<dbReference type="CDD" id="cd16448">
    <property type="entry name" value="RING-H2"/>
    <property type="match status" value="1"/>
</dbReference>
<feature type="compositionally biased region" description="Basic and acidic residues" evidence="5">
    <location>
        <begin position="44"/>
        <end position="53"/>
    </location>
</feature>
<evidence type="ECO:0000256" key="1">
    <source>
        <dbReference type="ARBA" id="ARBA00022723"/>
    </source>
</evidence>
<dbReference type="InterPro" id="IPR051834">
    <property type="entry name" value="RING_finger_E3_ligase"/>
</dbReference>
<evidence type="ECO:0000256" key="4">
    <source>
        <dbReference type="PROSITE-ProRule" id="PRU00175"/>
    </source>
</evidence>
<evidence type="ECO:0000259" key="6">
    <source>
        <dbReference type="PROSITE" id="PS50089"/>
    </source>
</evidence>
<dbReference type="Gene3D" id="3.30.40.10">
    <property type="entry name" value="Zinc/RING finger domain, C3HC4 (zinc finger)"/>
    <property type="match status" value="1"/>
</dbReference>
<organism evidence="7 8">
    <name type="scientific">Marchantia polymorpha subsp. ruderalis</name>
    <dbReference type="NCBI Taxonomy" id="1480154"/>
    <lineage>
        <taxon>Eukaryota</taxon>
        <taxon>Viridiplantae</taxon>
        <taxon>Streptophyta</taxon>
        <taxon>Embryophyta</taxon>
        <taxon>Marchantiophyta</taxon>
        <taxon>Marchantiopsida</taxon>
        <taxon>Marchantiidae</taxon>
        <taxon>Marchantiales</taxon>
        <taxon>Marchantiaceae</taxon>
        <taxon>Marchantia</taxon>
    </lineage>
</organism>
<dbReference type="SMART" id="SM00184">
    <property type="entry name" value="RING"/>
    <property type="match status" value="1"/>
</dbReference>
<keyword evidence="3" id="KW-0862">Zinc</keyword>
<dbReference type="Proteomes" id="UP000077202">
    <property type="component" value="Unassembled WGS sequence"/>
</dbReference>
<dbReference type="GO" id="GO:0008270">
    <property type="term" value="F:zinc ion binding"/>
    <property type="evidence" value="ECO:0007669"/>
    <property type="project" value="UniProtKB-KW"/>
</dbReference>
<dbReference type="GO" id="GO:0061630">
    <property type="term" value="F:ubiquitin protein ligase activity"/>
    <property type="evidence" value="ECO:0007669"/>
    <property type="project" value="TreeGrafter"/>
</dbReference>
<dbReference type="GO" id="GO:0005634">
    <property type="term" value="C:nucleus"/>
    <property type="evidence" value="ECO:0007669"/>
    <property type="project" value="TreeGrafter"/>
</dbReference>
<dbReference type="PROSITE" id="PS50089">
    <property type="entry name" value="ZF_RING_2"/>
    <property type="match status" value="1"/>
</dbReference>
<dbReference type="SUPFAM" id="SSF57850">
    <property type="entry name" value="RING/U-box"/>
    <property type="match status" value="1"/>
</dbReference>
<keyword evidence="2 4" id="KW-0863">Zinc-finger</keyword>
<protein>
    <recommendedName>
        <fullName evidence="6">RING-type domain-containing protein</fullName>
    </recommendedName>
</protein>
<dbReference type="AlphaFoldDB" id="A0A176WK69"/>
<dbReference type="GO" id="GO:0006511">
    <property type="term" value="P:ubiquitin-dependent protein catabolic process"/>
    <property type="evidence" value="ECO:0007669"/>
    <property type="project" value="TreeGrafter"/>
</dbReference>
<reference evidence="7" key="1">
    <citation type="submission" date="2016-03" db="EMBL/GenBank/DDBJ databases">
        <title>Mechanisms controlling the formation of the plant cell surface in tip-growing cells are functionally conserved among land plants.</title>
        <authorList>
            <person name="Honkanen S."/>
            <person name="Jones V.A."/>
            <person name="Morieri G."/>
            <person name="Champion C."/>
            <person name="Hetherington A.J."/>
            <person name="Kelly S."/>
            <person name="Saint-Marcoux D."/>
            <person name="Proust H."/>
            <person name="Prescott H."/>
            <person name="Dolan L."/>
        </authorList>
    </citation>
    <scope>NUCLEOTIDE SEQUENCE [LARGE SCALE GENOMIC DNA]</scope>
    <source>
        <tissue evidence="7">Whole gametophyte</tissue>
    </source>
</reference>
<dbReference type="Pfam" id="PF13639">
    <property type="entry name" value="zf-RING_2"/>
    <property type="match status" value="1"/>
</dbReference>
<accession>A0A176WK69</accession>
<dbReference type="EMBL" id="LVLJ01000781">
    <property type="protein sequence ID" value="OAE32586.1"/>
    <property type="molecule type" value="Genomic_DNA"/>
</dbReference>
<name>A0A176WK69_MARPO</name>
<feature type="domain" description="RING-type" evidence="6">
    <location>
        <begin position="188"/>
        <end position="230"/>
    </location>
</feature>